<dbReference type="InterPro" id="IPR011006">
    <property type="entry name" value="CheY-like_superfamily"/>
</dbReference>
<protein>
    <submittedName>
        <fullName evidence="3">Response regulator</fullName>
    </submittedName>
</protein>
<evidence type="ECO:0000256" key="1">
    <source>
        <dbReference type="PROSITE-ProRule" id="PRU00169"/>
    </source>
</evidence>
<dbReference type="CDD" id="cd00156">
    <property type="entry name" value="REC"/>
    <property type="match status" value="1"/>
</dbReference>
<keyword evidence="1" id="KW-0597">Phosphoprotein</keyword>
<organism evidence="3 4">
    <name type="scientific">Vibrio anguillarum</name>
    <name type="common">Listonella anguillarum</name>
    <dbReference type="NCBI Taxonomy" id="55601"/>
    <lineage>
        <taxon>Bacteria</taxon>
        <taxon>Pseudomonadati</taxon>
        <taxon>Pseudomonadota</taxon>
        <taxon>Gammaproteobacteria</taxon>
        <taxon>Vibrionales</taxon>
        <taxon>Vibrionaceae</taxon>
        <taxon>Vibrio</taxon>
    </lineage>
</organism>
<sequence length="168" mass="19067">MKVLVVEDNPEKLSEIKDVLNGIGFDIKIKDCNSIISFSAEINKETFDLVVVDLVLPIFGETVLDKPQDVTSRMVEIIRDYDSKNYKTPVIAITQFSDSAESNFSNLNRHDINVITYEQGSEDWKKSFIRKIVSCIPKVTYDFIIVCALEKEAESYIEAGYTKPKTSI</sequence>
<feature type="domain" description="Response regulatory" evidence="2">
    <location>
        <begin position="2"/>
        <end position="153"/>
    </location>
</feature>
<evidence type="ECO:0000313" key="4">
    <source>
        <dbReference type="Proteomes" id="UP000722957"/>
    </source>
</evidence>
<comment type="caution">
    <text evidence="3">The sequence shown here is derived from an EMBL/GenBank/DDBJ whole genome shotgun (WGS) entry which is preliminary data.</text>
</comment>
<feature type="non-terminal residue" evidence="3">
    <location>
        <position position="168"/>
    </location>
</feature>
<dbReference type="PROSITE" id="PS50110">
    <property type="entry name" value="RESPONSE_REGULATORY"/>
    <property type="match status" value="1"/>
</dbReference>
<gene>
    <name evidence="3" type="ORF">EAY07_26210</name>
</gene>
<proteinExistence type="predicted"/>
<evidence type="ECO:0000313" key="3">
    <source>
        <dbReference type="EMBL" id="MBF4275434.1"/>
    </source>
</evidence>
<accession>A0ABD4KYB8</accession>
<dbReference type="EMBL" id="RDOM01001199">
    <property type="protein sequence ID" value="MBF4275434.1"/>
    <property type="molecule type" value="Genomic_DNA"/>
</dbReference>
<name>A0ABD4KYB8_VIBAN</name>
<reference evidence="3 4" key="1">
    <citation type="journal article" date="2021" name="PeerJ">
        <title>Analysis of 44 Vibrio anguillarum genomes reveals high genetic diversity.</title>
        <authorList>
            <person name="Hansen M.J."/>
            <person name="Dalsgaard I."/>
        </authorList>
    </citation>
    <scope>NUCLEOTIDE SEQUENCE [LARGE SCALE GENOMIC DNA]</scope>
    <source>
        <strain evidence="3 4">17-16730-2A</strain>
    </source>
</reference>
<dbReference type="SUPFAM" id="SSF52172">
    <property type="entry name" value="CheY-like"/>
    <property type="match status" value="1"/>
</dbReference>
<dbReference type="Gene3D" id="3.40.50.2300">
    <property type="match status" value="1"/>
</dbReference>
<feature type="modified residue" description="4-aspartylphosphate" evidence="1">
    <location>
        <position position="53"/>
    </location>
</feature>
<dbReference type="AlphaFoldDB" id="A0ABD4KYB8"/>
<dbReference type="Proteomes" id="UP000722957">
    <property type="component" value="Unassembled WGS sequence"/>
</dbReference>
<dbReference type="InterPro" id="IPR001789">
    <property type="entry name" value="Sig_transdc_resp-reg_receiver"/>
</dbReference>
<evidence type="ECO:0000259" key="2">
    <source>
        <dbReference type="PROSITE" id="PS50110"/>
    </source>
</evidence>